<dbReference type="AlphaFoldDB" id="A0AB39PVW4"/>
<dbReference type="RefSeq" id="WP_369167840.1">
    <property type="nucleotide sequence ID" value="NZ_CP163439.1"/>
</dbReference>
<accession>A0AB39PVW4</accession>
<proteinExistence type="predicted"/>
<reference evidence="2" key="1">
    <citation type="submission" date="2024-07" db="EMBL/GenBank/DDBJ databases">
        <authorList>
            <person name="Yu S.T."/>
        </authorList>
    </citation>
    <scope>NUCLEOTIDE SEQUENCE</scope>
    <source>
        <strain evidence="2">R28</strain>
    </source>
</reference>
<organism evidence="2">
    <name type="scientific">Streptomyces sp. R28</name>
    <dbReference type="NCBI Taxonomy" id="3238628"/>
    <lineage>
        <taxon>Bacteria</taxon>
        <taxon>Bacillati</taxon>
        <taxon>Actinomycetota</taxon>
        <taxon>Actinomycetes</taxon>
        <taxon>Kitasatosporales</taxon>
        <taxon>Streptomycetaceae</taxon>
        <taxon>Streptomyces</taxon>
    </lineage>
</organism>
<dbReference type="EMBL" id="CP163439">
    <property type="protein sequence ID" value="XDQ33293.1"/>
    <property type="molecule type" value="Genomic_DNA"/>
</dbReference>
<evidence type="ECO:0008006" key="3">
    <source>
        <dbReference type="Google" id="ProtNLM"/>
    </source>
</evidence>
<evidence type="ECO:0000256" key="1">
    <source>
        <dbReference type="SAM" id="MobiDB-lite"/>
    </source>
</evidence>
<sequence length="112" mass="12521">MNGQIPCDADLMFIETVSTGTVHYRAYHLDDDAVTEVVEGGGALVALAISPTVTRCGKRTFPQFERDHVKTNRFRDEQLCRACYRTLTPADQERAFEHETPDDEDDEAEAAA</sequence>
<name>A0AB39PVW4_9ACTN</name>
<feature type="region of interest" description="Disordered" evidence="1">
    <location>
        <begin position="91"/>
        <end position="112"/>
    </location>
</feature>
<evidence type="ECO:0000313" key="2">
    <source>
        <dbReference type="EMBL" id="XDQ33293.1"/>
    </source>
</evidence>
<gene>
    <name evidence="2" type="ORF">AB5J49_08170</name>
</gene>
<protein>
    <recommendedName>
        <fullName evidence="3">HNH endonuclease</fullName>
    </recommendedName>
</protein>
<feature type="compositionally biased region" description="Acidic residues" evidence="1">
    <location>
        <begin position="100"/>
        <end position="112"/>
    </location>
</feature>